<protein>
    <recommendedName>
        <fullName evidence="5">Metallo-beta-lactamase domain-containing protein</fullName>
    </recommendedName>
</protein>
<dbReference type="SMART" id="SM00849">
    <property type="entry name" value="Lactamase_B"/>
    <property type="match status" value="1"/>
</dbReference>
<proteinExistence type="inferred from homology"/>
<dbReference type="GO" id="GO:0003727">
    <property type="term" value="F:single-stranded RNA binding"/>
    <property type="evidence" value="ECO:0000318"/>
    <property type="project" value="GO_Central"/>
</dbReference>
<evidence type="ECO:0000256" key="2">
    <source>
        <dbReference type="ARBA" id="ARBA00022723"/>
    </source>
</evidence>
<dbReference type="InterPro" id="IPR050662">
    <property type="entry name" value="Sec-metab_biosynth-thioest"/>
</dbReference>
<dbReference type="InParanoid" id="B3SA44"/>
<dbReference type="Gene3D" id="3.60.15.10">
    <property type="entry name" value="Ribonuclease Z/Hydroxyacylglutathione hydrolase-like"/>
    <property type="match status" value="1"/>
</dbReference>
<dbReference type="GO" id="GO:0046872">
    <property type="term" value="F:metal ion binding"/>
    <property type="evidence" value="ECO:0007669"/>
    <property type="project" value="UniProtKB-KW"/>
</dbReference>
<dbReference type="GO" id="GO:0005759">
    <property type="term" value="C:mitochondrial matrix"/>
    <property type="evidence" value="ECO:0000318"/>
    <property type="project" value="GO_Central"/>
</dbReference>
<organism evidence="6 7">
    <name type="scientific">Trichoplax adhaerens</name>
    <name type="common">Trichoplax reptans</name>
    <dbReference type="NCBI Taxonomy" id="10228"/>
    <lineage>
        <taxon>Eukaryota</taxon>
        <taxon>Metazoa</taxon>
        <taxon>Placozoa</taxon>
        <taxon>Uniplacotomia</taxon>
        <taxon>Trichoplacea</taxon>
        <taxon>Trichoplacidae</taxon>
        <taxon>Trichoplax</taxon>
    </lineage>
</organism>
<dbReference type="CTD" id="6758276"/>
<keyword evidence="7" id="KW-1185">Reference proteome</keyword>
<dbReference type="CDD" id="cd07722">
    <property type="entry name" value="LACTB2-like_MBL-fold"/>
    <property type="match status" value="1"/>
</dbReference>
<feature type="domain" description="Metallo-beta-lactamase" evidence="5">
    <location>
        <begin position="34"/>
        <end position="204"/>
    </location>
</feature>
<dbReference type="RefSeq" id="XP_002117149.1">
    <property type="nucleotide sequence ID" value="XM_002117113.1"/>
</dbReference>
<sequence>MTAGSLVPLEMEAQLSPRVIRILGGNPGMMTLQGTNSYIIGTGKKRILVDTSEPEIPLYTDKLKEVLLKNDIGLQEILLTHHHGDHVGAIAAVINDVLGGERIPIKKLPFKDNRKEDVINDNSLHYQYLEDGEIIKTDGATLKVIHTPGHCCDHMAIYLQEDEAILSGDCILGQGTTVFDDLYELIQSLKLLLNYPCKIIYPGHGPIIKDAHSKIREYISHRKEREDQILNVMRSLSGKLASSMELTKIVYKDIPESYLLAAENNLVLTLKKLLIENKVAKVGDDDLGEIKWELRKF</sequence>
<dbReference type="OMA" id="GDHVMAW"/>
<dbReference type="OrthoDB" id="17458at2759"/>
<dbReference type="FunFam" id="1.10.10.10:FF:000328">
    <property type="entry name" value="Lactamase beta 2"/>
    <property type="match status" value="1"/>
</dbReference>
<dbReference type="GeneID" id="6758276"/>
<dbReference type="Pfam" id="PF17778">
    <property type="entry name" value="WHD_BLACT"/>
    <property type="match status" value="1"/>
</dbReference>
<dbReference type="InterPro" id="IPR036388">
    <property type="entry name" value="WH-like_DNA-bd_sf"/>
</dbReference>
<keyword evidence="3" id="KW-0378">Hydrolase</keyword>
<dbReference type="EMBL" id="DS985260">
    <property type="protein sequence ID" value="EDV20455.1"/>
    <property type="molecule type" value="Genomic_DNA"/>
</dbReference>
<dbReference type="GO" id="GO:0004521">
    <property type="term" value="F:RNA endonuclease activity"/>
    <property type="evidence" value="ECO:0000318"/>
    <property type="project" value="GO_Central"/>
</dbReference>
<evidence type="ECO:0000313" key="6">
    <source>
        <dbReference type="EMBL" id="EDV20455.1"/>
    </source>
</evidence>
<evidence type="ECO:0000256" key="4">
    <source>
        <dbReference type="ARBA" id="ARBA00022833"/>
    </source>
</evidence>
<comment type="similarity">
    <text evidence="1">Belongs to the metallo-beta-lactamase superfamily. Glyoxalase II family.</text>
</comment>
<dbReference type="STRING" id="10228.B3SA44"/>
<dbReference type="Gene3D" id="1.10.10.10">
    <property type="entry name" value="Winged helix-like DNA-binding domain superfamily/Winged helix DNA-binding domain"/>
    <property type="match status" value="1"/>
</dbReference>
<name>B3SA44_TRIAD</name>
<keyword evidence="4" id="KW-0862">Zinc</keyword>
<keyword evidence="2" id="KW-0479">Metal-binding</keyword>
<accession>B3SA44</accession>
<dbReference type="InterPro" id="IPR001279">
    <property type="entry name" value="Metallo-B-lactamas"/>
</dbReference>
<dbReference type="PANTHER" id="PTHR23131">
    <property type="entry name" value="ENDORIBONUCLEASE LACTB2"/>
    <property type="match status" value="1"/>
</dbReference>
<evidence type="ECO:0000313" key="7">
    <source>
        <dbReference type="Proteomes" id="UP000009022"/>
    </source>
</evidence>
<dbReference type="FunFam" id="3.60.15.10:FF:000017">
    <property type="entry name" value="Lactamase beta 2"/>
    <property type="match status" value="1"/>
</dbReference>
<evidence type="ECO:0000256" key="3">
    <source>
        <dbReference type="ARBA" id="ARBA00022801"/>
    </source>
</evidence>
<dbReference type="AlphaFoldDB" id="B3SA44"/>
<evidence type="ECO:0000256" key="1">
    <source>
        <dbReference type="ARBA" id="ARBA00006759"/>
    </source>
</evidence>
<dbReference type="InterPro" id="IPR041516">
    <property type="entry name" value="LACTB2_WH"/>
</dbReference>
<dbReference type="InterPro" id="IPR047921">
    <property type="entry name" value="LACTB2-like_MBL-fold"/>
</dbReference>
<dbReference type="HOGENOM" id="CLU_048478_1_3_1"/>
<dbReference type="FunCoup" id="B3SA44">
    <property type="interactions" value="1709"/>
</dbReference>
<dbReference type="GO" id="GO:0016787">
    <property type="term" value="F:hydrolase activity"/>
    <property type="evidence" value="ECO:0007669"/>
    <property type="project" value="UniProtKB-KW"/>
</dbReference>
<dbReference type="InterPro" id="IPR036866">
    <property type="entry name" value="RibonucZ/Hydroxyglut_hydro"/>
</dbReference>
<reference evidence="6 7" key="1">
    <citation type="journal article" date="2008" name="Nature">
        <title>The Trichoplax genome and the nature of placozoans.</title>
        <authorList>
            <person name="Srivastava M."/>
            <person name="Begovic E."/>
            <person name="Chapman J."/>
            <person name="Putnam N.H."/>
            <person name="Hellsten U."/>
            <person name="Kawashima T."/>
            <person name="Kuo A."/>
            <person name="Mitros T."/>
            <person name="Salamov A."/>
            <person name="Carpenter M.L."/>
            <person name="Signorovitch A.Y."/>
            <person name="Moreno M.A."/>
            <person name="Kamm K."/>
            <person name="Grimwood J."/>
            <person name="Schmutz J."/>
            <person name="Shapiro H."/>
            <person name="Grigoriev I.V."/>
            <person name="Buss L.W."/>
            <person name="Schierwater B."/>
            <person name="Dellaporta S.L."/>
            <person name="Rokhsar D.S."/>
        </authorList>
    </citation>
    <scope>NUCLEOTIDE SEQUENCE [LARGE SCALE GENOMIC DNA]</scope>
    <source>
        <strain evidence="6 7">Grell-BS-1999</strain>
    </source>
</reference>
<dbReference type="PANTHER" id="PTHR23131:SF0">
    <property type="entry name" value="ENDORIBONUCLEASE LACTB2"/>
    <property type="match status" value="1"/>
</dbReference>
<dbReference type="SUPFAM" id="SSF56281">
    <property type="entry name" value="Metallo-hydrolase/oxidoreductase"/>
    <property type="match status" value="1"/>
</dbReference>
<dbReference type="Proteomes" id="UP000009022">
    <property type="component" value="Unassembled WGS sequence"/>
</dbReference>
<dbReference type="eggNOG" id="KOG0813">
    <property type="taxonomic scope" value="Eukaryota"/>
</dbReference>
<dbReference type="KEGG" id="tad:TRIADDRAFT_61129"/>
<gene>
    <name evidence="6" type="ORF">TRIADDRAFT_61129</name>
</gene>
<dbReference type="Pfam" id="PF00753">
    <property type="entry name" value="Lactamase_B"/>
    <property type="match status" value="1"/>
</dbReference>
<evidence type="ECO:0000259" key="5">
    <source>
        <dbReference type="SMART" id="SM00849"/>
    </source>
</evidence>
<dbReference type="PhylomeDB" id="B3SA44"/>